<feature type="transmembrane region" description="Helical" evidence="1">
    <location>
        <begin position="618"/>
        <end position="638"/>
    </location>
</feature>
<sequence length="697" mass="77803">MKFLKTAADKLKLAAAFMKRETGEKYFAAALLFLVLSFVCEIFIFNYKWIDSIGSDPVVVEDPSISGANIEDGRIMFSDEKATVSIDDIDKELKYLAFELEDSEEAEVLKITISAYDEANASSRLSAPQRVVTTAAKTSQYIPLHFSGNVGSMRIEVEKTTDGTVACEGITLNANVPLLISLPRMLLFAAILFVLYLLRPRSCVYKVVTDLRKDEQKMMVFTAAFAMAAIFICMIRTNPEMLTWHEKYDNQQIYYELVDALKDGHFYLNVEPSEELKDLENPYDPSLRSAEKASYRWDYAYYEGKYYVYFGAAPAVLLYLPYNLLTGNDLPNYTAVAIFGICYIAGVLFLLWEIIKKWFPKTPFALYILAAAAFTAPALTFAEHKPDVYAVPIISALAFAVLGTAFWLAAERTNKKGDTTLSPRYLCAGSICIALTAGCRPQFLIGVIFGVILFWKYVFKTRDLFSKKGLRSTIAVCAPFVVVGALVMIYNAARFGSPFDFGANYNLTTNDMTKRGFVWGRTGLGLFTYIFQPLHVDALFPFIHDFGKATAYQGLTLTEKLLGGVLWLYPMLLIGVFGLARKRLFEDQRVFVIVCASLAAAMVVAVADAQMAGLLTRYYSDFVWLMMIASSVTAFALYRSAGEGTAARATVVHVVTALMLLTIAFSFMTIFAKNDNPVETANPGLYYSIQHMIAFWL</sequence>
<feature type="transmembrane region" description="Helical" evidence="1">
    <location>
        <begin position="178"/>
        <end position="198"/>
    </location>
</feature>
<reference evidence="2" key="1">
    <citation type="submission" date="2020-10" db="EMBL/GenBank/DDBJ databases">
        <authorList>
            <person name="Gilroy R."/>
        </authorList>
    </citation>
    <scope>NUCLEOTIDE SEQUENCE</scope>
    <source>
        <strain evidence="2">USAMLcec3-3695</strain>
    </source>
</reference>
<accession>A0A9D1MDW0</accession>
<keyword evidence="1" id="KW-0472">Membrane</keyword>
<protein>
    <submittedName>
        <fullName evidence="2">Uncharacterized protein</fullName>
    </submittedName>
</protein>
<feature type="transmembrane region" description="Helical" evidence="1">
    <location>
        <begin position="218"/>
        <end position="235"/>
    </location>
</feature>
<reference evidence="2" key="2">
    <citation type="journal article" date="2021" name="PeerJ">
        <title>Extensive microbial diversity within the chicken gut microbiome revealed by metagenomics and culture.</title>
        <authorList>
            <person name="Gilroy R."/>
            <person name="Ravi A."/>
            <person name="Getino M."/>
            <person name="Pursley I."/>
            <person name="Horton D.L."/>
            <person name="Alikhan N.F."/>
            <person name="Baker D."/>
            <person name="Gharbi K."/>
            <person name="Hall N."/>
            <person name="Watson M."/>
            <person name="Adriaenssens E.M."/>
            <person name="Foster-Nyarko E."/>
            <person name="Jarju S."/>
            <person name="Secka A."/>
            <person name="Antonio M."/>
            <person name="Oren A."/>
            <person name="Chaudhuri R.R."/>
            <person name="La Ragione R."/>
            <person name="Hildebrand F."/>
            <person name="Pallen M.J."/>
        </authorList>
    </citation>
    <scope>NUCLEOTIDE SEQUENCE</scope>
    <source>
        <strain evidence="2">USAMLcec3-3695</strain>
    </source>
</reference>
<feature type="transmembrane region" description="Helical" evidence="1">
    <location>
        <begin position="471"/>
        <end position="493"/>
    </location>
</feature>
<proteinExistence type="predicted"/>
<dbReference type="EMBL" id="DVNB01000117">
    <property type="protein sequence ID" value="HIU58379.1"/>
    <property type="molecule type" value="Genomic_DNA"/>
</dbReference>
<feature type="transmembrane region" description="Helical" evidence="1">
    <location>
        <begin position="306"/>
        <end position="324"/>
    </location>
</feature>
<feature type="transmembrane region" description="Helical" evidence="1">
    <location>
        <begin position="650"/>
        <end position="672"/>
    </location>
</feature>
<dbReference type="Proteomes" id="UP000824109">
    <property type="component" value="Unassembled WGS sequence"/>
</dbReference>
<evidence type="ECO:0000256" key="1">
    <source>
        <dbReference type="SAM" id="Phobius"/>
    </source>
</evidence>
<name>A0A9D1MDW0_9FIRM</name>
<feature type="transmembrane region" description="Helical" evidence="1">
    <location>
        <begin position="561"/>
        <end position="579"/>
    </location>
</feature>
<feature type="transmembrane region" description="Helical" evidence="1">
    <location>
        <begin position="330"/>
        <end position="352"/>
    </location>
</feature>
<comment type="caution">
    <text evidence="2">The sequence shown here is derived from an EMBL/GenBank/DDBJ whole genome shotgun (WGS) entry which is preliminary data.</text>
</comment>
<feature type="transmembrane region" description="Helical" evidence="1">
    <location>
        <begin position="26"/>
        <end position="45"/>
    </location>
</feature>
<dbReference type="AlphaFoldDB" id="A0A9D1MDW0"/>
<keyword evidence="1" id="KW-0812">Transmembrane</keyword>
<evidence type="ECO:0000313" key="3">
    <source>
        <dbReference type="Proteomes" id="UP000824109"/>
    </source>
</evidence>
<gene>
    <name evidence="2" type="ORF">IAA61_11295</name>
</gene>
<evidence type="ECO:0000313" key="2">
    <source>
        <dbReference type="EMBL" id="HIU58379.1"/>
    </source>
</evidence>
<organism evidence="2 3">
    <name type="scientific">Candidatus Ornithomonoglobus merdipullorum</name>
    <dbReference type="NCBI Taxonomy" id="2840895"/>
    <lineage>
        <taxon>Bacteria</taxon>
        <taxon>Bacillati</taxon>
        <taxon>Bacillota</taxon>
        <taxon>Clostridia</taxon>
        <taxon>Candidatus Ornithomonoglobus</taxon>
    </lineage>
</organism>
<keyword evidence="1" id="KW-1133">Transmembrane helix</keyword>
<feature type="transmembrane region" description="Helical" evidence="1">
    <location>
        <begin position="591"/>
        <end position="612"/>
    </location>
</feature>
<feature type="transmembrane region" description="Helical" evidence="1">
    <location>
        <begin position="364"/>
        <end position="382"/>
    </location>
</feature>
<feature type="transmembrane region" description="Helical" evidence="1">
    <location>
        <begin position="388"/>
        <end position="409"/>
    </location>
</feature>